<evidence type="ECO:0000313" key="1">
    <source>
        <dbReference type="EMBL" id="KKM61011.1"/>
    </source>
</evidence>
<name>A0A0F9JFD6_9ZZZZ</name>
<protein>
    <submittedName>
        <fullName evidence="1">Uncharacterized protein</fullName>
    </submittedName>
</protein>
<organism evidence="1">
    <name type="scientific">marine sediment metagenome</name>
    <dbReference type="NCBI Taxonomy" id="412755"/>
    <lineage>
        <taxon>unclassified sequences</taxon>
        <taxon>metagenomes</taxon>
        <taxon>ecological metagenomes</taxon>
    </lineage>
</organism>
<reference evidence="1" key="1">
    <citation type="journal article" date="2015" name="Nature">
        <title>Complex archaea that bridge the gap between prokaryotes and eukaryotes.</title>
        <authorList>
            <person name="Spang A."/>
            <person name="Saw J.H."/>
            <person name="Jorgensen S.L."/>
            <person name="Zaremba-Niedzwiedzka K."/>
            <person name="Martijn J."/>
            <person name="Lind A.E."/>
            <person name="van Eijk R."/>
            <person name="Schleper C."/>
            <person name="Guy L."/>
            <person name="Ettema T.J."/>
        </authorList>
    </citation>
    <scope>NUCLEOTIDE SEQUENCE</scope>
</reference>
<accession>A0A0F9JFD6</accession>
<dbReference type="AlphaFoldDB" id="A0A0F9JFD6"/>
<comment type="caution">
    <text evidence="1">The sequence shown here is derived from an EMBL/GenBank/DDBJ whole genome shotgun (WGS) entry which is preliminary data.</text>
</comment>
<gene>
    <name evidence="1" type="ORF">LCGC14_1535960</name>
</gene>
<sequence length="69" mass="7561">MANTYQGIKSSSINASNPHAERELTLSEIDSMYQNSEISATEAKAMAVNMASDYQFKGSDLVFVAVLRK</sequence>
<dbReference type="EMBL" id="LAZR01011568">
    <property type="protein sequence ID" value="KKM61011.1"/>
    <property type="molecule type" value="Genomic_DNA"/>
</dbReference>
<proteinExistence type="predicted"/>